<dbReference type="AlphaFoldDB" id="Q60D42"/>
<dbReference type="GO" id="GO:0008270">
    <property type="term" value="F:zinc ion binding"/>
    <property type="evidence" value="ECO:0007669"/>
    <property type="project" value="UniProtKB-KW"/>
</dbReference>
<dbReference type="SUPFAM" id="SSF57756">
    <property type="entry name" value="Retrovirus zinc finger-like domains"/>
    <property type="match status" value="1"/>
</dbReference>
<proteinExistence type="predicted"/>
<dbReference type="Gene3D" id="4.10.60.10">
    <property type="entry name" value="Zinc finger, CCHC-type"/>
    <property type="match status" value="1"/>
</dbReference>
<dbReference type="PANTHER" id="PTHR34482">
    <property type="entry name" value="DNA DAMAGE-INDUCIBLE PROTEIN 1-LIKE"/>
    <property type="match status" value="1"/>
</dbReference>
<organism evidence="3">
    <name type="scientific">Solanum tuberosum</name>
    <name type="common">Potato</name>
    <dbReference type="NCBI Taxonomy" id="4113"/>
    <lineage>
        <taxon>Eukaryota</taxon>
        <taxon>Viridiplantae</taxon>
        <taxon>Streptophyta</taxon>
        <taxon>Embryophyta</taxon>
        <taxon>Tracheophyta</taxon>
        <taxon>Spermatophyta</taxon>
        <taxon>Magnoliopsida</taxon>
        <taxon>eudicotyledons</taxon>
        <taxon>Gunneridae</taxon>
        <taxon>Pentapetalae</taxon>
        <taxon>asterids</taxon>
        <taxon>lamiids</taxon>
        <taxon>Solanales</taxon>
        <taxon>Solanaceae</taxon>
        <taxon>Solanoideae</taxon>
        <taxon>Solaneae</taxon>
        <taxon>Solanum</taxon>
    </lineage>
</organism>
<keyword evidence="1" id="KW-0863">Zinc-finger</keyword>
<reference evidence="3" key="2">
    <citation type="submission" date="2006-08" db="EMBL/GenBank/DDBJ databases">
        <authorList>
            <person name="Childs K."/>
        </authorList>
    </citation>
    <scope>NUCLEOTIDE SEQUENCE</scope>
</reference>
<protein>
    <submittedName>
        <fullName evidence="3">Zinc knuckle family protein</fullName>
    </submittedName>
</protein>
<keyword evidence="1" id="KW-0862">Zinc</keyword>
<evidence type="ECO:0000256" key="1">
    <source>
        <dbReference type="PROSITE-ProRule" id="PRU00047"/>
    </source>
</evidence>
<name>Q60D42_SOLTU</name>
<dbReference type="Pfam" id="PF00098">
    <property type="entry name" value="zf-CCHC"/>
    <property type="match status" value="1"/>
</dbReference>
<dbReference type="EMBL" id="AC151802">
    <property type="protein sequence ID" value="AAU90308.2"/>
    <property type="molecule type" value="Genomic_DNA"/>
</dbReference>
<dbReference type="PROSITE" id="PS50158">
    <property type="entry name" value="ZF_CCHC"/>
    <property type="match status" value="1"/>
</dbReference>
<sequence>MPPRRAVRVRPAMKSVEEQELPNALEVQTQEKIKYADFREAIQMLSQVATFHVGQRDNRHEVVDISRIRELLRMNPPSFTGLSISENPENFIEELKRMVADMMSRMSLYVAGLSRQSSKEDKAAMLIGDIDLARFMIHLQQVEEDKLKDREEFKDKRAKINKDGYNRNSYSFRVRLAYPQGSMVPRGSKAPACARCGRTHIGKCRDGQTGCFKCGQEGHFLKECPKNRQGSGNLSNRAQASSVAPPYMMVPRGATSSTGGGVNRLYAINSCQEQDDSPDVVTGMIRVFDFVVYVLLDPRASLSFVISYVAMNFDVIPVQPSEPVIEWSSSSSSVRPKFGPPTPTKKV</sequence>
<feature type="domain" description="CCHC-type" evidence="2">
    <location>
        <begin position="211"/>
        <end position="226"/>
    </location>
</feature>
<dbReference type="InterPro" id="IPR001878">
    <property type="entry name" value="Znf_CCHC"/>
</dbReference>
<dbReference type="InterPro" id="IPR036875">
    <property type="entry name" value="Znf_CCHC_sf"/>
</dbReference>
<keyword evidence="1" id="KW-0479">Metal-binding</keyword>
<reference evidence="3" key="1">
    <citation type="submission" date="2004-10" db="EMBL/GenBank/DDBJ databases">
        <authorList>
            <person name="Buell R."/>
            <person name="Liu J."/>
            <person name="Childs K."/>
            <person name="Zaborsky J."/>
            <person name="Tallon L."/>
            <person name="Wirtz U."/>
            <person name="Wei F."/>
            <person name="Kuang H."/>
            <person name="Zhang P."/>
            <person name="Marano M."/>
            <person name="Baker B."/>
        </authorList>
    </citation>
    <scope>NUCLEOTIDE SEQUENCE</scope>
</reference>
<evidence type="ECO:0000259" key="2">
    <source>
        <dbReference type="PROSITE" id="PS50158"/>
    </source>
</evidence>
<gene>
    <name evidence="3" type="ORF">STB1_54t00006</name>
</gene>
<dbReference type="GO" id="GO:0003676">
    <property type="term" value="F:nucleic acid binding"/>
    <property type="evidence" value="ECO:0007669"/>
    <property type="project" value="InterPro"/>
</dbReference>
<dbReference type="PANTHER" id="PTHR34482:SF57">
    <property type="entry name" value="RETROTRANSPOSON GAG DOMAIN-CONTAINING PROTEIN"/>
    <property type="match status" value="1"/>
</dbReference>
<accession>Q60D42</accession>
<dbReference type="SMART" id="SM00343">
    <property type="entry name" value="ZnF_C2HC"/>
    <property type="match status" value="1"/>
</dbReference>
<evidence type="ECO:0000313" key="3">
    <source>
        <dbReference type="EMBL" id="AAU90308.2"/>
    </source>
</evidence>